<organism evidence="1">
    <name type="scientific">Anguilla anguilla</name>
    <name type="common">European freshwater eel</name>
    <name type="synonym">Muraena anguilla</name>
    <dbReference type="NCBI Taxonomy" id="7936"/>
    <lineage>
        <taxon>Eukaryota</taxon>
        <taxon>Metazoa</taxon>
        <taxon>Chordata</taxon>
        <taxon>Craniata</taxon>
        <taxon>Vertebrata</taxon>
        <taxon>Euteleostomi</taxon>
        <taxon>Actinopterygii</taxon>
        <taxon>Neopterygii</taxon>
        <taxon>Teleostei</taxon>
        <taxon>Anguilliformes</taxon>
        <taxon>Anguillidae</taxon>
        <taxon>Anguilla</taxon>
    </lineage>
</organism>
<name>A0A0E9UB61_ANGAN</name>
<sequence>MEHFTVGCCISNPF</sequence>
<evidence type="ECO:0000313" key="1">
    <source>
        <dbReference type="EMBL" id="JAH63076.1"/>
    </source>
</evidence>
<dbReference type="EMBL" id="GBXM01045501">
    <property type="protein sequence ID" value="JAH63076.1"/>
    <property type="molecule type" value="Transcribed_RNA"/>
</dbReference>
<reference evidence="1" key="2">
    <citation type="journal article" date="2015" name="Fish Shellfish Immunol.">
        <title>Early steps in the European eel (Anguilla anguilla)-Vibrio vulnificus interaction in the gills: Role of the RtxA13 toxin.</title>
        <authorList>
            <person name="Callol A."/>
            <person name="Pajuelo D."/>
            <person name="Ebbesson L."/>
            <person name="Teles M."/>
            <person name="MacKenzie S."/>
            <person name="Amaro C."/>
        </authorList>
    </citation>
    <scope>NUCLEOTIDE SEQUENCE</scope>
</reference>
<proteinExistence type="predicted"/>
<dbReference type="EMBL" id="GBXM01032958">
    <property type="protein sequence ID" value="JAH75619.1"/>
    <property type="molecule type" value="Transcribed_RNA"/>
</dbReference>
<accession>A0A0E9UB61</accession>
<reference evidence="1" key="1">
    <citation type="submission" date="2014-11" db="EMBL/GenBank/DDBJ databases">
        <authorList>
            <person name="Amaro Gonzalez C."/>
        </authorList>
    </citation>
    <scope>NUCLEOTIDE SEQUENCE</scope>
</reference>
<protein>
    <submittedName>
        <fullName evidence="1">Uncharacterized protein</fullName>
    </submittedName>
</protein>